<gene>
    <name evidence="7" type="primary">prfC</name>
    <name evidence="11" type="ORF">O6P37_16245</name>
</gene>
<keyword evidence="4 7" id="KW-0547">Nucleotide-binding</keyword>
<dbReference type="RefSeq" id="WP_269895053.1">
    <property type="nucleotide sequence ID" value="NZ_JAPZPY010000007.1"/>
</dbReference>
<dbReference type="EMBL" id="JAPZPY010000007">
    <property type="protein sequence ID" value="MCZ8380418.1"/>
    <property type="molecule type" value="Genomic_DNA"/>
</dbReference>
<dbReference type="NCBIfam" id="TIGR00231">
    <property type="entry name" value="small_GTP"/>
    <property type="match status" value="1"/>
</dbReference>
<evidence type="ECO:0000256" key="7">
    <source>
        <dbReference type="HAMAP-Rule" id="MF_00072"/>
    </source>
</evidence>
<evidence type="ECO:0000256" key="1">
    <source>
        <dbReference type="ARBA" id="ARBA00004496"/>
    </source>
</evidence>
<evidence type="ECO:0000256" key="8">
    <source>
        <dbReference type="NCBIfam" id="TIGR00503"/>
    </source>
</evidence>
<dbReference type="PROSITE" id="PS51722">
    <property type="entry name" value="G_TR_2"/>
    <property type="match status" value="1"/>
</dbReference>
<dbReference type="HAMAP" id="MF_00072">
    <property type="entry name" value="Rel_fac_3"/>
    <property type="match status" value="1"/>
</dbReference>
<comment type="subcellular location">
    <subcellularLocation>
        <location evidence="1 7">Cytoplasm</location>
    </subcellularLocation>
</comment>
<dbReference type="CDD" id="cd04169">
    <property type="entry name" value="RF3"/>
    <property type="match status" value="1"/>
</dbReference>
<dbReference type="Proteomes" id="UP001142153">
    <property type="component" value="Unassembled WGS sequence"/>
</dbReference>
<dbReference type="InterPro" id="IPR031157">
    <property type="entry name" value="G_TR_CS"/>
</dbReference>
<comment type="caution">
    <text evidence="11">The sequence shown here is derived from an EMBL/GenBank/DDBJ whole genome shotgun (WGS) entry which is preliminary data.</text>
</comment>
<comment type="caution">
    <text evidence="7">Lacks conserved residue(s) required for the propagation of feature annotation.</text>
</comment>
<dbReference type="InterPro" id="IPR038467">
    <property type="entry name" value="RF3_dom_3_sf"/>
</dbReference>
<organism evidence="11 12">
    <name type="scientific">Mycobacterium hippophais</name>
    <dbReference type="NCBI Taxonomy" id="3016340"/>
    <lineage>
        <taxon>Bacteria</taxon>
        <taxon>Bacillati</taxon>
        <taxon>Actinomycetota</taxon>
        <taxon>Actinomycetes</taxon>
        <taxon>Mycobacteriales</taxon>
        <taxon>Mycobacteriaceae</taxon>
        <taxon>Mycobacterium</taxon>
    </lineage>
</organism>
<protein>
    <recommendedName>
        <fullName evidence="7 8">Peptide chain release factor 3</fullName>
        <shortName evidence="7">RF-3</shortName>
    </recommendedName>
</protein>
<sequence>MTDTASGVSTAATGPKADRISAEARRRRTFAVISHPDAGKSTLTEALVLHAKAITEAGAIHGKAGRRATVSDWMEMEKARGISITSTALQFPYRTQHGDTCVINLLDTPGHADFSEDTYRVLTAVDCAVMLIDAAKGLEPQTLKLFQVCRHRGIPIITVVNKWDRPGRHALELMDEIHERIQLQTTPLTWPVGIAGDFKGVLDRRTGEYIKYTRTAGGATAAPEEHIDAARAHEIAGIDWDNAIEESELLSADGADFDRDSFLRCTSTPVLFTSAILNFGVNQLLDVLAQLAPSPHGQLDVDGKLRDASSPFSAFVFKVQAGMDSAHRDRIAYARVVSGTFERGEVLTHAATGKPFVTKYAQSVFGQNRSTLDTAWPGDVIGLANAASLRPGDTLYRDIAVQYPPIPSFSPEHFAVARGTDPSKHKQFRKGIEQLEQEGVVQVLRSDRRGDQAPVFAAVGPMQFEVATHRMAAEFAAPIALEPLPYTVARAADPADVELLQKQASVEVFTRTDGVILAVFSTPWRLQSVERDNPGLRLRSLVAAGD</sequence>
<dbReference type="InterPro" id="IPR053905">
    <property type="entry name" value="EF-G-like_DII"/>
</dbReference>
<dbReference type="CDD" id="cd16259">
    <property type="entry name" value="RF3_III"/>
    <property type="match status" value="1"/>
</dbReference>
<comment type="function">
    <text evidence="7">Increases the formation of ribosomal termination complexes and stimulates activities of RF-1 and RF-2. It binds guanine nucleotides and has strong preference for UGA stop codons. It may interact directly with the ribosome. The stimulation of RF-1 and RF-2 is significantly reduced by GTP and GDP, but not by GMP.</text>
</comment>
<dbReference type="InterPro" id="IPR000795">
    <property type="entry name" value="T_Tr_GTP-bd_dom"/>
</dbReference>
<keyword evidence="6 7" id="KW-0342">GTP-binding</keyword>
<dbReference type="NCBIfam" id="TIGR00503">
    <property type="entry name" value="prfC"/>
    <property type="match status" value="1"/>
</dbReference>
<keyword evidence="5 7" id="KW-0648">Protein biosynthesis</keyword>
<evidence type="ECO:0000256" key="9">
    <source>
        <dbReference type="SAM" id="MobiDB-lite"/>
    </source>
</evidence>
<keyword evidence="12" id="KW-1185">Reference proteome</keyword>
<dbReference type="SUPFAM" id="SSF52540">
    <property type="entry name" value="P-loop containing nucleoside triphosphate hydrolases"/>
    <property type="match status" value="1"/>
</dbReference>
<evidence type="ECO:0000259" key="10">
    <source>
        <dbReference type="PROSITE" id="PS51722"/>
    </source>
</evidence>
<comment type="similarity">
    <text evidence="2 7">Belongs to the TRAFAC class translation factor GTPase superfamily. Classic translation factor GTPase family. PrfC subfamily.</text>
</comment>
<dbReference type="NCBIfam" id="NF001964">
    <property type="entry name" value="PRK00741.1"/>
    <property type="match status" value="1"/>
</dbReference>
<dbReference type="InterPro" id="IPR005225">
    <property type="entry name" value="Small_GTP-bd"/>
</dbReference>
<dbReference type="Pfam" id="PF16658">
    <property type="entry name" value="RF3_C"/>
    <property type="match status" value="1"/>
</dbReference>
<dbReference type="InterPro" id="IPR004548">
    <property type="entry name" value="PrfC"/>
</dbReference>
<evidence type="ECO:0000256" key="3">
    <source>
        <dbReference type="ARBA" id="ARBA00022490"/>
    </source>
</evidence>
<dbReference type="InterPro" id="IPR041732">
    <property type="entry name" value="RF3_GTP-bd"/>
</dbReference>
<dbReference type="Gene3D" id="2.40.30.10">
    <property type="entry name" value="Translation factors"/>
    <property type="match status" value="1"/>
</dbReference>
<feature type="binding site" evidence="7">
    <location>
        <begin position="107"/>
        <end position="111"/>
    </location>
    <ligand>
        <name>GTP</name>
        <dbReference type="ChEBI" id="CHEBI:37565"/>
    </ligand>
</feature>
<dbReference type="SUPFAM" id="SSF54980">
    <property type="entry name" value="EF-G C-terminal domain-like"/>
    <property type="match status" value="1"/>
</dbReference>
<evidence type="ECO:0000313" key="11">
    <source>
        <dbReference type="EMBL" id="MCZ8380418.1"/>
    </source>
</evidence>
<feature type="compositionally biased region" description="Polar residues" evidence="9">
    <location>
        <begin position="1"/>
        <end position="12"/>
    </location>
</feature>
<feature type="region of interest" description="Disordered" evidence="9">
    <location>
        <begin position="1"/>
        <end position="21"/>
    </location>
</feature>
<evidence type="ECO:0000256" key="2">
    <source>
        <dbReference type="ARBA" id="ARBA00009978"/>
    </source>
</evidence>
<dbReference type="InterPro" id="IPR009000">
    <property type="entry name" value="Transl_B-barrel_sf"/>
</dbReference>
<evidence type="ECO:0000256" key="5">
    <source>
        <dbReference type="ARBA" id="ARBA00022917"/>
    </source>
</evidence>
<feature type="domain" description="Tr-type G" evidence="10">
    <location>
        <begin position="25"/>
        <end position="296"/>
    </location>
</feature>
<keyword evidence="3 7" id="KW-0963">Cytoplasm</keyword>
<evidence type="ECO:0000313" key="12">
    <source>
        <dbReference type="Proteomes" id="UP001142153"/>
    </source>
</evidence>
<dbReference type="InterPro" id="IPR035647">
    <property type="entry name" value="EFG_III/V"/>
</dbReference>
<dbReference type="PANTHER" id="PTHR43556">
    <property type="entry name" value="PEPTIDE CHAIN RELEASE FACTOR RF3"/>
    <property type="match status" value="1"/>
</dbReference>
<name>A0ABT4PV36_9MYCO</name>
<dbReference type="Pfam" id="PF00009">
    <property type="entry name" value="GTP_EFTU"/>
    <property type="match status" value="1"/>
</dbReference>
<accession>A0ABT4PV36</accession>
<dbReference type="Gene3D" id="3.40.50.300">
    <property type="entry name" value="P-loop containing nucleotide triphosphate hydrolases"/>
    <property type="match status" value="1"/>
</dbReference>
<evidence type="ECO:0000256" key="4">
    <source>
        <dbReference type="ARBA" id="ARBA00022741"/>
    </source>
</evidence>
<reference evidence="11" key="1">
    <citation type="submission" date="2022-12" db="EMBL/GenBank/DDBJ databases">
        <authorList>
            <person name="Deng Y."/>
            <person name="Zhang Y.-Q."/>
        </authorList>
    </citation>
    <scope>NUCLEOTIDE SEQUENCE</scope>
    <source>
        <strain evidence="11">CPCC 205372</strain>
    </source>
</reference>
<dbReference type="PROSITE" id="PS00301">
    <property type="entry name" value="G_TR_1"/>
    <property type="match status" value="1"/>
</dbReference>
<dbReference type="Pfam" id="PF22042">
    <property type="entry name" value="EF-G_D2"/>
    <property type="match status" value="1"/>
</dbReference>
<evidence type="ECO:0000256" key="6">
    <source>
        <dbReference type="ARBA" id="ARBA00023134"/>
    </source>
</evidence>
<proteinExistence type="inferred from homology"/>
<dbReference type="PANTHER" id="PTHR43556:SF2">
    <property type="entry name" value="PEPTIDE CHAIN RELEASE FACTOR RF3"/>
    <property type="match status" value="1"/>
</dbReference>
<dbReference type="Gene3D" id="3.30.70.3280">
    <property type="entry name" value="Peptide chain release factor 3, domain III"/>
    <property type="match status" value="1"/>
</dbReference>
<dbReference type="PRINTS" id="PR00315">
    <property type="entry name" value="ELONGATNFCT"/>
</dbReference>
<dbReference type="InterPro" id="IPR032090">
    <property type="entry name" value="RF3_C"/>
</dbReference>
<dbReference type="InterPro" id="IPR027417">
    <property type="entry name" value="P-loop_NTPase"/>
</dbReference>
<dbReference type="SUPFAM" id="SSF50447">
    <property type="entry name" value="Translation proteins"/>
    <property type="match status" value="1"/>
</dbReference>